<comment type="caution">
    <text evidence="1">The sequence shown here is derived from an EMBL/GenBank/DDBJ whole genome shotgun (WGS) entry which is preliminary data.</text>
</comment>
<proteinExistence type="predicted"/>
<dbReference type="Proteomes" id="UP000681720">
    <property type="component" value="Unassembled WGS sequence"/>
</dbReference>
<dbReference type="Gene3D" id="3.40.50.720">
    <property type="entry name" value="NAD(P)-binding Rossmann-like Domain"/>
    <property type="match status" value="1"/>
</dbReference>
<reference evidence="1" key="1">
    <citation type="submission" date="2021-02" db="EMBL/GenBank/DDBJ databases">
        <authorList>
            <person name="Nowell W R."/>
        </authorList>
    </citation>
    <scope>NUCLEOTIDE SEQUENCE</scope>
</reference>
<organism evidence="1 2">
    <name type="scientific">Rotaria magnacalcarata</name>
    <dbReference type="NCBI Taxonomy" id="392030"/>
    <lineage>
        <taxon>Eukaryota</taxon>
        <taxon>Metazoa</taxon>
        <taxon>Spiralia</taxon>
        <taxon>Gnathifera</taxon>
        <taxon>Rotifera</taxon>
        <taxon>Eurotatoria</taxon>
        <taxon>Bdelloidea</taxon>
        <taxon>Philodinida</taxon>
        <taxon>Philodinidae</taxon>
        <taxon>Rotaria</taxon>
    </lineage>
</organism>
<gene>
    <name evidence="1" type="ORF">GIL414_LOCUS21481</name>
</gene>
<protein>
    <submittedName>
        <fullName evidence="1">Uncharacterized protein</fullName>
    </submittedName>
</protein>
<dbReference type="InterPro" id="IPR036291">
    <property type="entry name" value="NAD(P)-bd_dom_sf"/>
</dbReference>
<dbReference type="AlphaFoldDB" id="A0A8S2S4T7"/>
<sequence>MGRSGTSKINIRSDGFASCLFFFLRFVHQQKEKCYLHHYSHSIDESNMVHTELLENFLIMMLKKLKRRLRLSTILPKSDKPPILHDFKLIIGGGDVNEASLIKYAFSFLNSKDENNFIEYFQNKEIAYLYTQLRNRTVILKSIFLCLSDEELAHEQATGIAVDFPSLWIQYCCSSKEVVIGIYWSSSSARFDMANMIINLNLDSPTQYCWKQEEAKVKKLLQAANNKEKIKLFQALSFIDQDPLYSYPYHPINLKIGINGFGRVGRTVLLHALQQGIHVVGING</sequence>
<evidence type="ECO:0000313" key="2">
    <source>
        <dbReference type="Proteomes" id="UP000681720"/>
    </source>
</evidence>
<evidence type="ECO:0000313" key="1">
    <source>
        <dbReference type="EMBL" id="CAF4197693.1"/>
    </source>
</evidence>
<dbReference type="EMBL" id="CAJOBJ010018404">
    <property type="protein sequence ID" value="CAF4197693.1"/>
    <property type="molecule type" value="Genomic_DNA"/>
</dbReference>
<accession>A0A8S2S4T7</accession>
<name>A0A8S2S4T7_9BILA</name>
<dbReference type="SUPFAM" id="SSF51735">
    <property type="entry name" value="NAD(P)-binding Rossmann-fold domains"/>
    <property type="match status" value="1"/>
</dbReference>